<keyword evidence="3" id="KW-1185">Reference proteome</keyword>
<proteinExistence type="predicted"/>
<comment type="caution">
    <text evidence="2">The sequence shown here is derived from an EMBL/GenBank/DDBJ whole genome shotgun (WGS) entry which is preliminary data.</text>
</comment>
<dbReference type="Proteomes" id="UP000465241">
    <property type="component" value="Unassembled WGS sequence"/>
</dbReference>
<sequence>MRRFFVLPAFSGASFPAHMCAQRCPHRRVAEYTAQTSLQGWFVGRGPPATPTTPHLRPTNIYCGAELVFWRADGPLSAGQAAADDPLRGHFPCWVGRDAHKVATVGEKWGIVGYRGEGRREQQRKPSFPTGPRRGGDECFSVPTRPSSTTKGGSHCPPSSATHWQEG</sequence>
<accession>A0A7I9WNZ0</accession>
<evidence type="ECO:0000313" key="2">
    <source>
        <dbReference type="EMBL" id="GFG58937.1"/>
    </source>
</evidence>
<feature type="compositionally biased region" description="Polar residues" evidence="1">
    <location>
        <begin position="144"/>
        <end position="167"/>
    </location>
</feature>
<dbReference type="EMBL" id="BLKT01000003">
    <property type="protein sequence ID" value="GFG58937.1"/>
    <property type="molecule type" value="Genomic_DNA"/>
</dbReference>
<evidence type="ECO:0000313" key="3">
    <source>
        <dbReference type="Proteomes" id="UP000465241"/>
    </source>
</evidence>
<gene>
    <name evidence="2" type="ORF">MMUR_30730</name>
</gene>
<name>A0A7I9WNZ0_9MYCO</name>
<evidence type="ECO:0000256" key="1">
    <source>
        <dbReference type="SAM" id="MobiDB-lite"/>
    </source>
</evidence>
<dbReference type="AlphaFoldDB" id="A0A7I9WNZ0"/>
<feature type="region of interest" description="Disordered" evidence="1">
    <location>
        <begin position="116"/>
        <end position="167"/>
    </location>
</feature>
<organism evidence="2 3">
    <name type="scientific">Mycolicibacterium murale</name>
    <dbReference type="NCBI Taxonomy" id="182220"/>
    <lineage>
        <taxon>Bacteria</taxon>
        <taxon>Bacillati</taxon>
        <taxon>Actinomycetota</taxon>
        <taxon>Actinomycetes</taxon>
        <taxon>Mycobacteriales</taxon>
        <taxon>Mycobacteriaceae</taxon>
        <taxon>Mycolicibacterium</taxon>
    </lineage>
</organism>
<protein>
    <submittedName>
        <fullName evidence="2">Uncharacterized protein</fullName>
    </submittedName>
</protein>
<reference evidence="2 3" key="1">
    <citation type="journal article" date="2019" name="Emerg. Microbes Infect.">
        <title>Comprehensive subspecies identification of 175 nontuberculous mycobacteria species based on 7547 genomic profiles.</title>
        <authorList>
            <person name="Matsumoto Y."/>
            <person name="Kinjo T."/>
            <person name="Motooka D."/>
            <person name="Nabeya D."/>
            <person name="Jung N."/>
            <person name="Uechi K."/>
            <person name="Horii T."/>
            <person name="Iida T."/>
            <person name="Fujita J."/>
            <person name="Nakamura S."/>
        </authorList>
    </citation>
    <scope>NUCLEOTIDE SEQUENCE [LARGE SCALE GENOMIC DNA]</scope>
    <source>
        <strain evidence="2 3">JCM 13392</strain>
    </source>
</reference>